<evidence type="ECO:0000256" key="2">
    <source>
        <dbReference type="ARBA" id="ARBA00023015"/>
    </source>
</evidence>
<keyword evidence="3" id="KW-0238">DNA-binding</keyword>
<dbReference type="SMART" id="SM00432">
    <property type="entry name" value="MADS"/>
    <property type="match status" value="1"/>
</dbReference>
<dbReference type="InterPro" id="IPR002100">
    <property type="entry name" value="TF_MADSbox"/>
</dbReference>
<keyword evidence="8" id="KW-1185">Reference proteome</keyword>
<evidence type="ECO:0000256" key="4">
    <source>
        <dbReference type="ARBA" id="ARBA00023163"/>
    </source>
</evidence>
<dbReference type="GO" id="GO:0005634">
    <property type="term" value="C:nucleus"/>
    <property type="evidence" value="ECO:0007669"/>
    <property type="project" value="UniProtKB-SubCell"/>
</dbReference>
<evidence type="ECO:0000259" key="6">
    <source>
        <dbReference type="PROSITE" id="PS50066"/>
    </source>
</evidence>
<dbReference type="EMBL" id="LXQA010029433">
    <property type="protein sequence ID" value="MCH95283.1"/>
    <property type="molecule type" value="Genomic_DNA"/>
</dbReference>
<dbReference type="Proteomes" id="UP000265520">
    <property type="component" value="Unassembled WGS sequence"/>
</dbReference>
<name>A0A392N6S4_9FABA</name>
<dbReference type="Pfam" id="PF00319">
    <property type="entry name" value="SRF-TF"/>
    <property type="match status" value="1"/>
</dbReference>
<dbReference type="InterPro" id="IPR036879">
    <property type="entry name" value="TF_MADSbox_sf"/>
</dbReference>
<comment type="subcellular location">
    <subcellularLocation>
        <location evidence="1">Nucleus</location>
    </subcellularLocation>
</comment>
<dbReference type="InterPro" id="IPR033897">
    <property type="entry name" value="SRF-like_MADS-box"/>
</dbReference>
<sequence>MGRRRISMELVQKEKSRQKTFLTRKNGLMKKVNELSTLCDVDVCVILYAPKFEGQEFVEPETWPKDTKEVQRVLQKYYNTTIDRRLKIYDIQEYFKEKMKKVESEIFNVHKKMLKVMYPTWNESFNSFGEEQLRLFASMLDSKLDACNQKMNMLRGDHNGKALNESHKVDKPNSNTPYLTSNPSSYFNLMQNNFSIISDKNPLEFWPLELGQSSQPSSMFSGAQASYQMESYPYKHVDANWADQVDTNVTYDPKINTKMKDGAQNDENLSSYYYNGNTPAMQSYDIAMQTLPFQNLPNLPHGFQLNGFYDIDGRE</sequence>
<dbReference type="GO" id="GO:0000981">
    <property type="term" value="F:DNA-binding transcription factor activity, RNA polymerase II-specific"/>
    <property type="evidence" value="ECO:0007669"/>
    <property type="project" value="InterPro"/>
</dbReference>
<dbReference type="SUPFAM" id="SSF55455">
    <property type="entry name" value="SRF-like"/>
    <property type="match status" value="1"/>
</dbReference>
<dbReference type="Gene3D" id="3.40.1810.10">
    <property type="entry name" value="Transcription factor, MADS-box"/>
    <property type="match status" value="1"/>
</dbReference>
<reference evidence="7 8" key="1">
    <citation type="journal article" date="2018" name="Front. Plant Sci.">
        <title>Red Clover (Trifolium pratense) and Zigzag Clover (T. medium) - A Picture of Genomic Similarities and Differences.</title>
        <authorList>
            <person name="Dluhosova J."/>
            <person name="Istvanek J."/>
            <person name="Nedelnik J."/>
            <person name="Repkova J."/>
        </authorList>
    </citation>
    <scope>NUCLEOTIDE SEQUENCE [LARGE SCALE GENOMIC DNA]</scope>
    <source>
        <strain evidence="8">cv. 10/8</strain>
        <tissue evidence="7">Leaf</tissue>
    </source>
</reference>
<dbReference type="PRINTS" id="PR00404">
    <property type="entry name" value="MADSDOMAIN"/>
</dbReference>
<evidence type="ECO:0000313" key="8">
    <source>
        <dbReference type="Proteomes" id="UP000265520"/>
    </source>
</evidence>
<dbReference type="GO" id="GO:0046983">
    <property type="term" value="F:protein dimerization activity"/>
    <property type="evidence" value="ECO:0007669"/>
    <property type="project" value="InterPro"/>
</dbReference>
<dbReference type="AlphaFoldDB" id="A0A392N6S4"/>
<evidence type="ECO:0000313" key="7">
    <source>
        <dbReference type="EMBL" id="MCH95283.1"/>
    </source>
</evidence>
<comment type="caution">
    <text evidence="7">The sequence shown here is derived from an EMBL/GenBank/DDBJ whole genome shotgun (WGS) entry which is preliminary data.</text>
</comment>
<keyword evidence="4" id="KW-0804">Transcription</keyword>
<dbReference type="GO" id="GO:0045944">
    <property type="term" value="P:positive regulation of transcription by RNA polymerase II"/>
    <property type="evidence" value="ECO:0007669"/>
    <property type="project" value="InterPro"/>
</dbReference>
<dbReference type="PANTHER" id="PTHR11945:SF176">
    <property type="entry name" value="MADS-BOX TRANSCRIPTION FACTOR FAMILY PROTEIN"/>
    <property type="match status" value="1"/>
</dbReference>
<dbReference type="PANTHER" id="PTHR11945">
    <property type="entry name" value="MADS BOX PROTEIN"/>
    <property type="match status" value="1"/>
</dbReference>
<keyword evidence="5" id="KW-0539">Nucleus</keyword>
<dbReference type="GO" id="GO:0000978">
    <property type="term" value="F:RNA polymerase II cis-regulatory region sequence-specific DNA binding"/>
    <property type="evidence" value="ECO:0007669"/>
    <property type="project" value="TreeGrafter"/>
</dbReference>
<feature type="domain" description="MADS-box" evidence="6">
    <location>
        <begin position="1"/>
        <end position="61"/>
    </location>
</feature>
<evidence type="ECO:0000256" key="5">
    <source>
        <dbReference type="ARBA" id="ARBA00023242"/>
    </source>
</evidence>
<organism evidence="7 8">
    <name type="scientific">Trifolium medium</name>
    <dbReference type="NCBI Taxonomy" id="97028"/>
    <lineage>
        <taxon>Eukaryota</taxon>
        <taxon>Viridiplantae</taxon>
        <taxon>Streptophyta</taxon>
        <taxon>Embryophyta</taxon>
        <taxon>Tracheophyta</taxon>
        <taxon>Spermatophyta</taxon>
        <taxon>Magnoliopsida</taxon>
        <taxon>eudicotyledons</taxon>
        <taxon>Gunneridae</taxon>
        <taxon>Pentapetalae</taxon>
        <taxon>rosids</taxon>
        <taxon>fabids</taxon>
        <taxon>Fabales</taxon>
        <taxon>Fabaceae</taxon>
        <taxon>Papilionoideae</taxon>
        <taxon>50 kb inversion clade</taxon>
        <taxon>NPAAA clade</taxon>
        <taxon>Hologalegina</taxon>
        <taxon>IRL clade</taxon>
        <taxon>Trifolieae</taxon>
        <taxon>Trifolium</taxon>
    </lineage>
</organism>
<evidence type="ECO:0000256" key="1">
    <source>
        <dbReference type="ARBA" id="ARBA00004123"/>
    </source>
</evidence>
<proteinExistence type="predicted"/>
<evidence type="ECO:0000256" key="3">
    <source>
        <dbReference type="ARBA" id="ARBA00023125"/>
    </source>
</evidence>
<dbReference type="PROSITE" id="PS50066">
    <property type="entry name" value="MADS_BOX_2"/>
    <property type="match status" value="1"/>
</dbReference>
<accession>A0A392N6S4</accession>
<protein>
    <submittedName>
        <fullName evidence="7">MADS-box transcription factor</fullName>
    </submittedName>
</protein>
<dbReference type="CDD" id="cd00266">
    <property type="entry name" value="MADS_SRF_like"/>
    <property type="match status" value="1"/>
</dbReference>
<keyword evidence="2" id="KW-0805">Transcription regulation</keyword>